<proteinExistence type="predicted"/>
<dbReference type="SUPFAM" id="SSF53448">
    <property type="entry name" value="Nucleotide-diphospho-sugar transferases"/>
    <property type="match status" value="1"/>
</dbReference>
<sequence length="399" mass="45514">MKENSAYIPIFNALKCCVIIPTYNNQNTLKRVIDGVLEYTENLLVINDGSTDDTPTILADYPQIHTIHFKENRGKGNALKKGFQEAEKLGFKYAITLDSDGQHYPKDLPKFIEQLQQPHEKPLLIIGSRQMDSPGVPQGNSFGNIFSSWWVYIETGYNLKDTQCGFRLYPLEIVNNIKLFTPKFEFEIEIMVKSAWRGVELENIPIDVLYDPKERVTHFRPVIDITRITLLNIWFVFVSFFFVKPVRKLKEIQQKGGKRFWREDILKIQETPLQKAKAIALGVFIGISPFWGLHSLIVFFAAEYFKLNKVLAFFASNVSIPPMIPFLLYFSYQFGAIILGNEPDATLNIENIENALDILMGVKQYLIGSFALAAVSAIVLGILFFLIFSLFSKKNSADA</sequence>
<dbReference type="EMBL" id="BMWY01000002">
    <property type="protein sequence ID" value="GGZ49399.1"/>
    <property type="molecule type" value="Genomic_DNA"/>
</dbReference>
<keyword evidence="1" id="KW-0812">Transmembrane</keyword>
<dbReference type="RefSeq" id="WP_051191179.1">
    <property type="nucleotide sequence ID" value="NZ_BMWY01000002.1"/>
</dbReference>
<keyword evidence="4" id="KW-0808">Transferase</keyword>
<name>A0ABQ3BN35_9FLAO</name>
<dbReference type="InterPro" id="IPR018639">
    <property type="entry name" value="DUF2062"/>
</dbReference>
<evidence type="ECO:0000259" key="3">
    <source>
        <dbReference type="Pfam" id="PF09835"/>
    </source>
</evidence>
<dbReference type="Pfam" id="PF09835">
    <property type="entry name" value="DUF2062"/>
    <property type="match status" value="1"/>
</dbReference>
<dbReference type="Gene3D" id="3.90.550.10">
    <property type="entry name" value="Spore Coat Polysaccharide Biosynthesis Protein SpsA, Chain A"/>
    <property type="match status" value="1"/>
</dbReference>
<accession>A0ABQ3BN35</accession>
<dbReference type="Proteomes" id="UP000615593">
    <property type="component" value="Unassembled WGS sequence"/>
</dbReference>
<dbReference type="PANTHER" id="PTHR10859">
    <property type="entry name" value="GLYCOSYL TRANSFERASE"/>
    <property type="match status" value="1"/>
</dbReference>
<evidence type="ECO:0000259" key="2">
    <source>
        <dbReference type="Pfam" id="PF00535"/>
    </source>
</evidence>
<keyword evidence="1" id="KW-1133">Transmembrane helix</keyword>
<evidence type="ECO:0000313" key="4">
    <source>
        <dbReference type="EMBL" id="GGZ49399.1"/>
    </source>
</evidence>
<feature type="transmembrane region" description="Helical" evidence="1">
    <location>
        <begin position="365"/>
        <end position="391"/>
    </location>
</feature>
<keyword evidence="1" id="KW-0472">Membrane</keyword>
<feature type="transmembrane region" description="Helical" evidence="1">
    <location>
        <begin position="311"/>
        <end position="330"/>
    </location>
</feature>
<keyword evidence="5" id="KW-1185">Reference proteome</keyword>
<protein>
    <submittedName>
        <fullName evidence="4">Glycosyl transferase</fullName>
    </submittedName>
</protein>
<feature type="domain" description="DUF2062" evidence="3">
    <location>
        <begin position="261"/>
        <end position="394"/>
    </location>
</feature>
<feature type="domain" description="Glycosyltransferase 2-like" evidence="2">
    <location>
        <begin position="17"/>
        <end position="120"/>
    </location>
</feature>
<organism evidence="4 5">
    <name type="scientific">Mesonia mobilis</name>
    <dbReference type="NCBI Taxonomy" id="369791"/>
    <lineage>
        <taxon>Bacteria</taxon>
        <taxon>Pseudomonadati</taxon>
        <taxon>Bacteroidota</taxon>
        <taxon>Flavobacteriia</taxon>
        <taxon>Flavobacteriales</taxon>
        <taxon>Flavobacteriaceae</taxon>
        <taxon>Mesonia</taxon>
    </lineage>
</organism>
<dbReference type="CDD" id="cd04179">
    <property type="entry name" value="DPM_DPG-synthase_like"/>
    <property type="match status" value="1"/>
</dbReference>
<dbReference type="GO" id="GO:0016740">
    <property type="term" value="F:transferase activity"/>
    <property type="evidence" value="ECO:0007669"/>
    <property type="project" value="UniProtKB-KW"/>
</dbReference>
<dbReference type="GeneID" id="94368518"/>
<dbReference type="InterPro" id="IPR029044">
    <property type="entry name" value="Nucleotide-diphossugar_trans"/>
</dbReference>
<dbReference type="Pfam" id="PF00535">
    <property type="entry name" value="Glycos_transf_2"/>
    <property type="match status" value="1"/>
</dbReference>
<comment type="caution">
    <text evidence="4">The sequence shown here is derived from an EMBL/GenBank/DDBJ whole genome shotgun (WGS) entry which is preliminary data.</text>
</comment>
<dbReference type="InterPro" id="IPR001173">
    <property type="entry name" value="Glyco_trans_2-like"/>
</dbReference>
<evidence type="ECO:0000313" key="5">
    <source>
        <dbReference type="Proteomes" id="UP000615593"/>
    </source>
</evidence>
<feature type="transmembrane region" description="Helical" evidence="1">
    <location>
        <begin position="225"/>
        <end position="243"/>
    </location>
</feature>
<evidence type="ECO:0000256" key="1">
    <source>
        <dbReference type="SAM" id="Phobius"/>
    </source>
</evidence>
<reference evidence="5" key="1">
    <citation type="journal article" date="2019" name="Int. J. Syst. Evol. Microbiol.">
        <title>The Global Catalogue of Microorganisms (GCM) 10K type strain sequencing project: providing services to taxonomists for standard genome sequencing and annotation.</title>
        <authorList>
            <consortium name="The Broad Institute Genomics Platform"/>
            <consortium name="The Broad Institute Genome Sequencing Center for Infectious Disease"/>
            <person name="Wu L."/>
            <person name="Ma J."/>
        </authorList>
    </citation>
    <scope>NUCLEOTIDE SEQUENCE [LARGE SCALE GENOMIC DNA]</scope>
    <source>
        <strain evidence="5">KCTC 12708</strain>
    </source>
</reference>
<gene>
    <name evidence="4" type="ORF">GCM10008088_08530</name>
</gene>
<feature type="transmembrane region" description="Helical" evidence="1">
    <location>
        <begin position="278"/>
        <end position="305"/>
    </location>
</feature>
<dbReference type="PANTHER" id="PTHR10859:SF91">
    <property type="entry name" value="DOLICHYL-PHOSPHATE BETA-GLUCOSYLTRANSFERASE"/>
    <property type="match status" value="1"/>
</dbReference>